<evidence type="ECO:0000256" key="5">
    <source>
        <dbReference type="ARBA" id="ARBA00023015"/>
    </source>
</evidence>
<dbReference type="Gene3D" id="3.30.1480.10">
    <property type="entry name" value="NusA, N-terminal domain"/>
    <property type="match status" value="1"/>
</dbReference>
<name>A0A926ISI8_9FIRM</name>
<proteinExistence type="inferred from homology"/>
<dbReference type="InterPro" id="IPR036555">
    <property type="entry name" value="NusA_N_sf"/>
</dbReference>
<dbReference type="PANTHER" id="PTHR22648:SF0">
    <property type="entry name" value="TRANSCRIPTION TERMINATION_ANTITERMINATION PROTEIN NUSA"/>
    <property type="match status" value="1"/>
</dbReference>
<dbReference type="SUPFAM" id="SSF50249">
    <property type="entry name" value="Nucleic acid-binding proteins"/>
    <property type="match status" value="1"/>
</dbReference>
<dbReference type="FunFam" id="3.30.1480.10:FF:000002">
    <property type="entry name" value="Transcription termination/antitermination protein NusA"/>
    <property type="match status" value="1"/>
</dbReference>
<dbReference type="InterPro" id="IPR003029">
    <property type="entry name" value="S1_domain"/>
</dbReference>
<reference evidence="9" key="1">
    <citation type="submission" date="2020-08" db="EMBL/GenBank/DDBJ databases">
        <title>Genome public.</title>
        <authorList>
            <person name="Liu C."/>
            <person name="Sun Q."/>
        </authorList>
    </citation>
    <scope>NUCLEOTIDE SEQUENCE</scope>
    <source>
        <strain evidence="9">NSJ-50</strain>
    </source>
</reference>
<dbReference type="FunFam" id="3.30.300.20:FF:000002">
    <property type="entry name" value="Transcription termination/antitermination protein NusA"/>
    <property type="match status" value="1"/>
</dbReference>
<dbReference type="CDD" id="cd22529">
    <property type="entry name" value="KH-II_NusA_rpt2"/>
    <property type="match status" value="1"/>
</dbReference>
<evidence type="ECO:0000313" key="9">
    <source>
        <dbReference type="EMBL" id="MBC8595575.1"/>
    </source>
</evidence>
<dbReference type="EMBL" id="JACRTE010000001">
    <property type="protein sequence ID" value="MBC8595575.1"/>
    <property type="molecule type" value="Genomic_DNA"/>
</dbReference>
<evidence type="ECO:0000256" key="2">
    <source>
        <dbReference type="ARBA" id="ARBA00022490"/>
    </source>
</evidence>
<dbReference type="GO" id="GO:0003723">
    <property type="term" value="F:RNA binding"/>
    <property type="evidence" value="ECO:0007669"/>
    <property type="project" value="UniProtKB-UniRule"/>
</dbReference>
<dbReference type="SUPFAM" id="SSF69705">
    <property type="entry name" value="Transcription factor NusA, N-terminal domain"/>
    <property type="match status" value="1"/>
</dbReference>
<dbReference type="InterPro" id="IPR030842">
    <property type="entry name" value="TF_NusA_bacterial"/>
</dbReference>
<dbReference type="Pfam" id="PF13184">
    <property type="entry name" value="KH_NusA_1st"/>
    <property type="match status" value="1"/>
</dbReference>
<dbReference type="RefSeq" id="WP_178347292.1">
    <property type="nucleotide sequence ID" value="NZ_JACRTE010000001.1"/>
</dbReference>
<evidence type="ECO:0000256" key="3">
    <source>
        <dbReference type="ARBA" id="ARBA00022814"/>
    </source>
</evidence>
<dbReference type="InterPro" id="IPR009019">
    <property type="entry name" value="KH_sf_prok-type"/>
</dbReference>
<keyword evidence="2 7" id="KW-0963">Cytoplasm</keyword>
<dbReference type="PROSITE" id="PS50084">
    <property type="entry name" value="KH_TYPE_1"/>
    <property type="match status" value="1"/>
</dbReference>
<dbReference type="GO" id="GO:0003700">
    <property type="term" value="F:DNA-binding transcription factor activity"/>
    <property type="evidence" value="ECO:0007669"/>
    <property type="project" value="InterPro"/>
</dbReference>
<dbReference type="Gene3D" id="2.40.50.140">
    <property type="entry name" value="Nucleic acid-binding proteins"/>
    <property type="match status" value="1"/>
</dbReference>
<dbReference type="PANTHER" id="PTHR22648">
    <property type="entry name" value="TRANSCRIPTION TERMINATION FACTOR NUSA"/>
    <property type="match status" value="1"/>
</dbReference>
<dbReference type="SUPFAM" id="SSF54814">
    <property type="entry name" value="Prokaryotic type KH domain (KH-domain type II)"/>
    <property type="match status" value="2"/>
</dbReference>
<dbReference type="Pfam" id="PF26594">
    <property type="entry name" value="KH_NusA_2nd"/>
    <property type="match status" value="1"/>
</dbReference>
<dbReference type="InterPro" id="IPR010213">
    <property type="entry name" value="TF_NusA"/>
</dbReference>
<keyword evidence="10" id="KW-1185">Reference proteome</keyword>
<dbReference type="NCBIfam" id="TIGR01953">
    <property type="entry name" value="NusA"/>
    <property type="match status" value="1"/>
</dbReference>
<dbReference type="InterPro" id="IPR013735">
    <property type="entry name" value="TF_NusA_N"/>
</dbReference>
<dbReference type="CDD" id="cd04455">
    <property type="entry name" value="S1_NusA"/>
    <property type="match status" value="1"/>
</dbReference>
<evidence type="ECO:0000313" key="10">
    <source>
        <dbReference type="Proteomes" id="UP000647416"/>
    </source>
</evidence>
<dbReference type="HAMAP" id="MF_00945_B">
    <property type="entry name" value="NusA_B"/>
    <property type="match status" value="1"/>
</dbReference>
<dbReference type="SMART" id="SM00316">
    <property type="entry name" value="S1"/>
    <property type="match status" value="1"/>
</dbReference>
<dbReference type="InterPro" id="IPR012340">
    <property type="entry name" value="NA-bd_OB-fold"/>
</dbReference>
<dbReference type="Pfam" id="PF08529">
    <property type="entry name" value="NusA_N"/>
    <property type="match status" value="1"/>
</dbReference>
<evidence type="ECO:0000256" key="7">
    <source>
        <dbReference type="HAMAP-Rule" id="MF_00945"/>
    </source>
</evidence>
<evidence type="ECO:0000256" key="1">
    <source>
        <dbReference type="ARBA" id="ARBA00022472"/>
    </source>
</evidence>
<dbReference type="Proteomes" id="UP000647416">
    <property type="component" value="Unassembled WGS sequence"/>
</dbReference>
<comment type="caution">
    <text evidence="9">The sequence shown here is derived from an EMBL/GenBank/DDBJ whole genome shotgun (WGS) entry which is preliminary data.</text>
</comment>
<dbReference type="GO" id="GO:0006353">
    <property type="term" value="P:DNA-templated transcription termination"/>
    <property type="evidence" value="ECO:0007669"/>
    <property type="project" value="UniProtKB-UniRule"/>
</dbReference>
<organism evidence="9 10">
    <name type="scientific">Qingrenia yutianensis</name>
    <dbReference type="NCBI Taxonomy" id="2763676"/>
    <lineage>
        <taxon>Bacteria</taxon>
        <taxon>Bacillati</taxon>
        <taxon>Bacillota</taxon>
        <taxon>Clostridia</taxon>
        <taxon>Eubacteriales</taxon>
        <taxon>Oscillospiraceae</taxon>
        <taxon>Qingrenia</taxon>
    </lineage>
</organism>
<dbReference type="FunFam" id="3.30.300.20:FF:000005">
    <property type="entry name" value="Transcription termination/antitermination protein NusA"/>
    <property type="match status" value="1"/>
</dbReference>
<accession>A0A926ISI8</accession>
<comment type="subunit">
    <text evidence="7">Monomer. Binds directly to the core enzyme of the DNA-dependent RNA polymerase and to nascent RNA.</text>
</comment>
<dbReference type="InterPro" id="IPR015946">
    <property type="entry name" value="KH_dom-like_a/b"/>
</dbReference>
<keyword evidence="5 7" id="KW-0805">Transcription regulation</keyword>
<keyword evidence="1 7" id="KW-0806">Transcription termination</keyword>
<keyword evidence="6 7" id="KW-0804">Transcription</keyword>
<keyword evidence="4 7" id="KW-0694">RNA-binding</keyword>
<dbReference type="InterPro" id="IPR058582">
    <property type="entry name" value="KH_NusA_2nd"/>
</dbReference>
<evidence type="ECO:0000256" key="6">
    <source>
        <dbReference type="ARBA" id="ARBA00023163"/>
    </source>
</evidence>
<keyword evidence="3 7" id="KW-0889">Transcription antitermination</keyword>
<dbReference type="InterPro" id="IPR025249">
    <property type="entry name" value="TF_NusA_KH_1st"/>
</dbReference>
<dbReference type="Pfam" id="PF00575">
    <property type="entry name" value="S1"/>
    <property type="match status" value="1"/>
</dbReference>
<sequence length="344" mass="38704">MNSEFILALEEIEREKNIKKEVLLETIENALISAYKKNYETNQDNVFVSIDNETGVVRVFAKKTVVEEVTDPQTEISLEEAHKISKQYDIGSEVEIEATPKTFGRIAAQTAKQMVTQKIREVERENIYEEFSAKEHTVIEGIIQRIERRNIYLDAGKAEVFLPVSEQVPTEMYDFHQHLKVYVTEVKKTTKGPVITVSRAKAALVQKLFENEIPEIQDGIVEIMSISREAGSRTKMAVKTNNENVDPIGACIGAKGARVQVIINELNGEKIDIVKYSDDPEEFIRAALSPAEVVSLNVDVENKQAHIIVPFTQLSLAIGKEGQNARLAARLTGYKIDIKSDRDE</sequence>
<dbReference type="Gene3D" id="3.30.300.20">
    <property type="match status" value="2"/>
</dbReference>
<dbReference type="AlphaFoldDB" id="A0A926ISI8"/>
<dbReference type="GO" id="GO:0005829">
    <property type="term" value="C:cytosol"/>
    <property type="evidence" value="ECO:0007669"/>
    <property type="project" value="TreeGrafter"/>
</dbReference>
<comment type="function">
    <text evidence="7">Participates in both transcription termination and antitermination.</text>
</comment>
<protein>
    <recommendedName>
        <fullName evidence="7">Transcription termination/antitermination protein NusA</fullName>
    </recommendedName>
</protein>
<evidence type="ECO:0000256" key="4">
    <source>
        <dbReference type="ARBA" id="ARBA00022884"/>
    </source>
</evidence>
<dbReference type="GO" id="GO:0031564">
    <property type="term" value="P:transcription antitermination"/>
    <property type="evidence" value="ECO:0007669"/>
    <property type="project" value="UniProtKB-UniRule"/>
</dbReference>
<comment type="subcellular location">
    <subcellularLocation>
        <location evidence="7">Cytoplasm</location>
    </subcellularLocation>
</comment>
<gene>
    <name evidence="7 9" type="primary">nusA</name>
    <name evidence="9" type="ORF">H8706_01650</name>
</gene>
<comment type="similarity">
    <text evidence="7">Belongs to the NusA family.</text>
</comment>
<feature type="domain" description="S1 motif" evidence="8">
    <location>
        <begin position="134"/>
        <end position="198"/>
    </location>
</feature>
<dbReference type="CDD" id="cd02134">
    <property type="entry name" value="KH-II_NusA_rpt1"/>
    <property type="match status" value="1"/>
</dbReference>
<evidence type="ECO:0000259" key="8">
    <source>
        <dbReference type="SMART" id="SM00316"/>
    </source>
</evidence>